<proteinExistence type="predicted"/>
<dbReference type="GO" id="GO:0051118">
    <property type="term" value="F:glucan endo-1,3-alpha-glucosidase activity"/>
    <property type="evidence" value="ECO:0007669"/>
    <property type="project" value="InterPro"/>
</dbReference>
<dbReference type="Gene3D" id="3.20.20.80">
    <property type="entry name" value="Glycosidases"/>
    <property type="match status" value="1"/>
</dbReference>
<feature type="compositionally biased region" description="Low complexity" evidence="1">
    <location>
        <begin position="511"/>
        <end position="538"/>
    </location>
</feature>
<protein>
    <submittedName>
        <fullName evidence="2">Glycosyl hydrolase family 71-domain-containing protein</fullName>
    </submittedName>
</protein>
<comment type="caution">
    <text evidence="2">The sequence shown here is derived from an EMBL/GenBank/DDBJ whole genome shotgun (WGS) entry which is preliminary data.</text>
</comment>
<feature type="non-terminal residue" evidence="2">
    <location>
        <position position="1"/>
    </location>
</feature>
<dbReference type="Pfam" id="PF03659">
    <property type="entry name" value="Glyco_hydro_71"/>
    <property type="match status" value="1"/>
</dbReference>
<reference evidence="2" key="1">
    <citation type="journal article" date="2020" name="Nat. Commun.">
        <title>Large-scale genome sequencing of mycorrhizal fungi provides insights into the early evolution of symbiotic traits.</title>
        <authorList>
            <person name="Miyauchi S."/>
            <person name="Kiss E."/>
            <person name="Kuo A."/>
            <person name="Drula E."/>
            <person name="Kohler A."/>
            <person name="Sanchez-Garcia M."/>
            <person name="Morin E."/>
            <person name="Andreopoulos B."/>
            <person name="Barry K.W."/>
            <person name="Bonito G."/>
            <person name="Buee M."/>
            <person name="Carver A."/>
            <person name="Chen C."/>
            <person name="Cichocki N."/>
            <person name="Clum A."/>
            <person name="Culley D."/>
            <person name="Crous P.W."/>
            <person name="Fauchery L."/>
            <person name="Girlanda M."/>
            <person name="Hayes R.D."/>
            <person name="Keri Z."/>
            <person name="LaButti K."/>
            <person name="Lipzen A."/>
            <person name="Lombard V."/>
            <person name="Magnuson J."/>
            <person name="Maillard F."/>
            <person name="Murat C."/>
            <person name="Nolan M."/>
            <person name="Ohm R.A."/>
            <person name="Pangilinan J."/>
            <person name="Pereira M.F."/>
            <person name="Perotto S."/>
            <person name="Peter M."/>
            <person name="Pfister S."/>
            <person name="Riley R."/>
            <person name="Sitrit Y."/>
            <person name="Stielow J.B."/>
            <person name="Szollosi G."/>
            <person name="Zifcakova L."/>
            <person name="Stursova M."/>
            <person name="Spatafora J.W."/>
            <person name="Tedersoo L."/>
            <person name="Vaario L.M."/>
            <person name="Yamada A."/>
            <person name="Yan M."/>
            <person name="Wang P."/>
            <person name="Xu J."/>
            <person name="Bruns T."/>
            <person name="Baldrian P."/>
            <person name="Vilgalys R."/>
            <person name="Dunand C."/>
            <person name="Henrissat B."/>
            <person name="Grigoriev I.V."/>
            <person name="Hibbett D."/>
            <person name="Nagy L.G."/>
            <person name="Martin F.M."/>
        </authorList>
    </citation>
    <scope>NUCLEOTIDE SEQUENCE</scope>
    <source>
        <strain evidence="2">UH-Tt-Lm1</strain>
    </source>
</reference>
<keyword evidence="3" id="KW-1185">Reference proteome</keyword>
<feature type="region of interest" description="Disordered" evidence="1">
    <location>
        <begin position="479"/>
        <end position="583"/>
    </location>
</feature>
<keyword evidence="2" id="KW-0378">Hydrolase</keyword>
<evidence type="ECO:0000313" key="3">
    <source>
        <dbReference type="Proteomes" id="UP000736335"/>
    </source>
</evidence>
<dbReference type="AlphaFoldDB" id="A0A9P6HD55"/>
<organism evidence="2 3">
    <name type="scientific">Thelephora terrestris</name>
    <dbReference type="NCBI Taxonomy" id="56493"/>
    <lineage>
        <taxon>Eukaryota</taxon>
        <taxon>Fungi</taxon>
        <taxon>Dikarya</taxon>
        <taxon>Basidiomycota</taxon>
        <taxon>Agaricomycotina</taxon>
        <taxon>Agaricomycetes</taxon>
        <taxon>Thelephorales</taxon>
        <taxon>Thelephoraceae</taxon>
        <taxon>Thelephora</taxon>
    </lineage>
</organism>
<dbReference type="Proteomes" id="UP000736335">
    <property type="component" value="Unassembled WGS sequence"/>
</dbReference>
<reference evidence="2" key="2">
    <citation type="submission" date="2020-11" db="EMBL/GenBank/DDBJ databases">
        <authorList>
            <consortium name="DOE Joint Genome Institute"/>
            <person name="Kuo A."/>
            <person name="Miyauchi S."/>
            <person name="Kiss E."/>
            <person name="Drula E."/>
            <person name="Kohler A."/>
            <person name="Sanchez-Garcia M."/>
            <person name="Andreopoulos B."/>
            <person name="Barry K.W."/>
            <person name="Bonito G."/>
            <person name="Buee M."/>
            <person name="Carver A."/>
            <person name="Chen C."/>
            <person name="Cichocki N."/>
            <person name="Clum A."/>
            <person name="Culley D."/>
            <person name="Crous P.W."/>
            <person name="Fauchery L."/>
            <person name="Girlanda M."/>
            <person name="Hayes R."/>
            <person name="Keri Z."/>
            <person name="Labutti K."/>
            <person name="Lipzen A."/>
            <person name="Lombard V."/>
            <person name="Magnuson J."/>
            <person name="Maillard F."/>
            <person name="Morin E."/>
            <person name="Murat C."/>
            <person name="Nolan M."/>
            <person name="Ohm R."/>
            <person name="Pangilinan J."/>
            <person name="Pereira M."/>
            <person name="Perotto S."/>
            <person name="Peter M."/>
            <person name="Riley R."/>
            <person name="Sitrit Y."/>
            <person name="Stielow B."/>
            <person name="Szollosi G."/>
            <person name="Zifcakova L."/>
            <person name="Stursova M."/>
            <person name="Spatafora J.W."/>
            <person name="Tedersoo L."/>
            <person name="Vaario L.-M."/>
            <person name="Yamada A."/>
            <person name="Yan M."/>
            <person name="Wang P."/>
            <person name="Xu J."/>
            <person name="Bruns T."/>
            <person name="Baldrian P."/>
            <person name="Vilgalys R."/>
            <person name="Henrissat B."/>
            <person name="Grigoriev I.V."/>
            <person name="Hibbett D."/>
            <person name="Nagy L.G."/>
            <person name="Martin F.M."/>
        </authorList>
    </citation>
    <scope>NUCLEOTIDE SEQUENCE</scope>
    <source>
        <strain evidence="2">UH-Tt-Lm1</strain>
    </source>
</reference>
<feature type="compositionally biased region" description="Low complexity" evidence="1">
    <location>
        <begin position="479"/>
        <end position="500"/>
    </location>
</feature>
<dbReference type="InterPro" id="IPR005197">
    <property type="entry name" value="Glyco_hydro_71"/>
</dbReference>
<gene>
    <name evidence="2" type="ORF">BJ322DRAFT_1008556</name>
</gene>
<name>A0A9P6HD55_9AGAM</name>
<dbReference type="EMBL" id="WIUZ02000010">
    <property type="protein sequence ID" value="KAF9783194.1"/>
    <property type="molecule type" value="Genomic_DNA"/>
</dbReference>
<feature type="compositionally biased region" description="Basic residues" evidence="1">
    <location>
        <begin position="573"/>
        <end position="583"/>
    </location>
</feature>
<feature type="compositionally biased region" description="Low complexity" evidence="1">
    <location>
        <begin position="546"/>
        <end position="567"/>
    </location>
</feature>
<evidence type="ECO:0000256" key="1">
    <source>
        <dbReference type="SAM" id="MobiDB-lite"/>
    </source>
</evidence>
<feature type="compositionally biased region" description="Pro residues" evidence="1">
    <location>
        <begin position="501"/>
        <end position="510"/>
    </location>
</feature>
<accession>A0A9P6HD55</accession>
<dbReference type="CDD" id="cd11577">
    <property type="entry name" value="GH71"/>
    <property type="match status" value="1"/>
</dbReference>
<evidence type="ECO:0000313" key="2">
    <source>
        <dbReference type="EMBL" id="KAF9783194.1"/>
    </source>
</evidence>
<sequence length="583" mass="62852">SNPKIVTAHHMVGNTYPYTIDTWLNDINLAHSNGIDAFALNIGTDSWQPGQVDNAYQAAQNSGTGFKLFISFDMTVMPCSSAQDASALRDYITRYASHPNQLMYNGNVFASTFAGDTCTFGSDSSVDGWKSQFIDQLTGNNKVHFVPAFFSDPNSFKDFDNVIDGVYNWNSGWPVELTTQTATTLLQPLGGALTPNLNSTVLNNLVGSIQPDDTYLSGLTQMPSDSQTYMAAVSPWFFTHYGPNSFNKNWIYMSNDHLYNRRWETIIANRSSIDIVEIVTWNDYGESHYIGPIEGDQPNSQDWVNGFDHTAWLDMTSYYATAFKTGSFPNITQDKLYLWSRPHPRDATASNDPVGKPQSFQLMEDVVFAVVMAASPCTVTLSTNTSSSQTFNVSSGVTKLSIPITAGGTMYGKIERDGNTVVELDPQFTFDPNPTTYNYNAMVAYATNNQMTTPPVEGTPGNNTSSSSVVSSSSVSSVLVLTPSPSPSSSSSSLSSSLPLSPSPSPPPSPSSSLPPSSSSSLPPSSSSSLPLSSSSSLPPSPSTSPSPSGSPSSQSTPSPSPTQSGSESGTYRFKRLHRRFSQ</sequence>
<dbReference type="OrthoDB" id="3257981at2759"/>